<reference evidence="2" key="1">
    <citation type="submission" date="2023-07" db="EMBL/GenBank/DDBJ databases">
        <title>Sequencing the genomes of 1000 actinobacteria strains.</title>
        <authorList>
            <person name="Klenk H.-P."/>
        </authorList>
    </citation>
    <scope>NUCLEOTIDE SEQUENCE</scope>
    <source>
        <strain evidence="2">DSM 44707</strain>
    </source>
</reference>
<dbReference type="RefSeq" id="WP_310364629.1">
    <property type="nucleotide sequence ID" value="NZ_JAVDYB010000001.1"/>
</dbReference>
<dbReference type="EMBL" id="JAVDYB010000001">
    <property type="protein sequence ID" value="MDR7274657.1"/>
    <property type="molecule type" value="Genomic_DNA"/>
</dbReference>
<dbReference type="Pfam" id="PF11716">
    <property type="entry name" value="MDMPI_N"/>
    <property type="match status" value="1"/>
</dbReference>
<dbReference type="GO" id="GO:0046872">
    <property type="term" value="F:metal ion binding"/>
    <property type="evidence" value="ECO:0007669"/>
    <property type="project" value="InterPro"/>
</dbReference>
<evidence type="ECO:0000259" key="1">
    <source>
        <dbReference type="Pfam" id="PF11716"/>
    </source>
</evidence>
<accession>A0AAE3YKM6</accession>
<gene>
    <name evidence="2" type="ORF">J2S41_001435</name>
</gene>
<dbReference type="Gene3D" id="1.20.120.450">
    <property type="entry name" value="dinb family like domain"/>
    <property type="match status" value="1"/>
</dbReference>
<dbReference type="AlphaFoldDB" id="A0AAE3YKM6"/>
<dbReference type="InterPro" id="IPR034660">
    <property type="entry name" value="DinB/YfiT-like"/>
</dbReference>
<feature type="domain" description="Mycothiol-dependent maleylpyruvate isomerase metal-binding" evidence="1">
    <location>
        <begin position="12"/>
        <end position="148"/>
    </location>
</feature>
<dbReference type="NCBIfam" id="TIGR03083">
    <property type="entry name" value="maleylpyruvate isomerase family mycothiol-dependent enzyme"/>
    <property type="match status" value="1"/>
</dbReference>
<dbReference type="Proteomes" id="UP001183643">
    <property type="component" value="Unassembled WGS sequence"/>
</dbReference>
<comment type="caution">
    <text evidence="2">The sequence shown here is derived from an EMBL/GenBank/DDBJ whole genome shotgun (WGS) entry which is preliminary data.</text>
</comment>
<proteinExistence type="predicted"/>
<protein>
    <submittedName>
        <fullName evidence="2">Uncharacterized protein (TIGR03083 family)</fullName>
    </submittedName>
</protein>
<sequence>MSTAADSVITVLRDGHDALAARVATLTPQDLTARSAADEWTIAQTLSHLGSGAEIGLATLVAARDGGPAPDRDFNLGVWSRWDAMTPQEQADAFPTSNERLVAAFEALDETARRELRVTYGWLPAPVGVDVSARMRLSEFAMHRWDVEAGLDEGATVSPDAVPPLVDHALGGLLSWAAKTESLGGAEHLLAVRVSDPDRSFGLRLGGSVEVTETPAEPDGTLTLPAERLLRLAYGRLKEPYRTDGVAVTGPLSLDDLRRVFPGF</sequence>
<dbReference type="SUPFAM" id="SSF109854">
    <property type="entry name" value="DinB/YfiT-like putative metalloenzymes"/>
    <property type="match status" value="1"/>
</dbReference>
<evidence type="ECO:0000313" key="2">
    <source>
        <dbReference type="EMBL" id="MDR7274657.1"/>
    </source>
</evidence>
<dbReference type="InterPro" id="IPR024344">
    <property type="entry name" value="MDMPI_metal-binding"/>
</dbReference>
<evidence type="ECO:0000313" key="3">
    <source>
        <dbReference type="Proteomes" id="UP001183643"/>
    </source>
</evidence>
<keyword evidence="3" id="KW-1185">Reference proteome</keyword>
<dbReference type="InterPro" id="IPR017517">
    <property type="entry name" value="Maleyloyr_isom"/>
</dbReference>
<organism evidence="2 3">
    <name type="scientific">Catenuloplanes atrovinosus</name>
    <dbReference type="NCBI Taxonomy" id="137266"/>
    <lineage>
        <taxon>Bacteria</taxon>
        <taxon>Bacillati</taxon>
        <taxon>Actinomycetota</taxon>
        <taxon>Actinomycetes</taxon>
        <taxon>Micromonosporales</taxon>
        <taxon>Micromonosporaceae</taxon>
        <taxon>Catenuloplanes</taxon>
    </lineage>
</organism>
<name>A0AAE3YKM6_9ACTN</name>